<dbReference type="EMBL" id="FOMT01000001">
    <property type="protein sequence ID" value="SFD66951.1"/>
    <property type="molecule type" value="Genomic_DNA"/>
</dbReference>
<evidence type="ECO:0000259" key="2">
    <source>
        <dbReference type="Pfam" id="PF22882"/>
    </source>
</evidence>
<dbReference type="InterPro" id="IPR055171">
    <property type="entry name" value="GT-D-like"/>
</dbReference>
<feature type="domain" description="GT-D fold-like" evidence="2">
    <location>
        <begin position="124"/>
        <end position="333"/>
    </location>
</feature>
<evidence type="ECO:0000313" key="4">
    <source>
        <dbReference type="Proteomes" id="UP000198855"/>
    </source>
</evidence>
<feature type="region of interest" description="Disordered" evidence="1">
    <location>
        <begin position="1"/>
        <end position="48"/>
    </location>
</feature>
<reference evidence="4" key="1">
    <citation type="submission" date="2016-10" db="EMBL/GenBank/DDBJ databases">
        <authorList>
            <person name="Varghese N."/>
            <person name="Submissions S."/>
        </authorList>
    </citation>
    <scope>NUCLEOTIDE SEQUENCE [LARGE SCALE GENOMIC DNA]</scope>
    <source>
        <strain evidence="4">CGMCC 1.10784</strain>
    </source>
</reference>
<proteinExistence type="predicted"/>
<name>A0A1I1U7V3_9BACL</name>
<evidence type="ECO:0000256" key="1">
    <source>
        <dbReference type="SAM" id="MobiDB-lite"/>
    </source>
</evidence>
<sequence>MSIRAPRKRLTGKRQRKRKKPYSRKRRSIKVAPNSDIQPIESQPGTTESVIDIEADGRQTEASQQASFLVGYEKGYQEGKYAGGEEIIDQLLPPNILFPDHSLQQIIAAGISMYREQAVPLMVVEQVRDAILQAMDEHKPLSIIRLGDGELLTLAQEIVMPVDSVGREGKFLEYAGVKVPDLDIRNRLAEAVTRADIVGIPRTRKPNYQLLVAPVFQAYGISFGERQWTDSLINYSLCQAGCLISILQNRRVLIIGNMAEPLSAVLAQHGIQIAGFIAPVNGARDAARVVQLARHYDFDIALVSAGIAAVLITEELARITGKVAVDFGHLANALVKGEAAIS</sequence>
<keyword evidence="4" id="KW-1185">Reference proteome</keyword>
<feature type="compositionally biased region" description="Polar residues" evidence="1">
    <location>
        <begin position="35"/>
        <end position="48"/>
    </location>
</feature>
<dbReference type="STRING" id="1045775.SAMN05216378_0916"/>
<dbReference type="RefSeq" id="WP_091181450.1">
    <property type="nucleotide sequence ID" value="NZ_FOMT01000001.1"/>
</dbReference>
<dbReference type="NCBIfam" id="NF040628">
    <property type="entry name" value="GT-D_rel"/>
    <property type="match status" value="1"/>
</dbReference>
<organism evidence="3 4">
    <name type="scientific">Paenibacillus catalpae</name>
    <dbReference type="NCBI Taxonomy" id="1045775"/>
    <lineage>
        <taxon>Bacteria</taxon>
        <taxon>Bacillati</taxon>
        <taxon>Bacillota</taxon>
        <taxon>Bacilli</taxon>
        <taxon>Bacillales</taxon>
        <taxon>Paenibacillaceae</taxon>
        <taxon>Paenibacillus</taxon>
    </lineage>
</organism>
<feature type="compositionally biased region" description="Basic residues" evidence="1">
    <location>
        <begin position="1"/>
        <end position="29"/>
    </location>
</feature>
<dbReference type="AlphaFoldDB" id="A0A1I1U7V3"/>
<evidence type="ECO:0000313" key="3">
    <source>
        <dbReference type="EMBL" id="SFD66951.1"/>
    </source>
</evidence>
<dbReference type="OrthoDB" id="2655332at2"/>
<dbReference type="Proteomes" id="UP000198855">
    <property type="component" value="Unassembled WGS sequence"/>
</dbReference>
<dbReference type="Pfam" id="PF22882">
    <property type="entry name" value="GT-D-like"/>
    <property type="match status" value="1"/>
</dbReference>
<gene>
    <name evidence="3" type="ORF">SAMN05216378_0916</name>
</gene>
<dbReference type="InterPro" id="IPR049785">
    <property type="entry name" value="GT-D-like_firm"/>
</dbReference>
<protein>
    <recommendedName>
        <fullName evidence="2">GT-D fold-like domain-containing protein</fullName>
    </recommendedName>
</protein>
<accession>A0A1I1U7V3</accession>